<dbReference type="Proteomes" id="UP000887574">
    <property type="component" value="Unplaced"/>
</dbReference>
<accession>A0A915CM70</accession>
<proteinExistence type="predicted"/>
<evidence type="ECO:0000313" key="2">
    <source>
        <dbReference type="WBParaSite" id="jg10450"/>
    </source>
</evidence>
<sequence>MFKFKQQWINRPAFRGWCNGFVPLISTNNALERHNLDIKENYTFCDRPLTFLLPTVDEYKAAWKYKELSSEITDEPIGGKRRKERKWKAREGER</sequence>
<evidence type="ECO:0000313" key="1">
    <source>
        <dbReference type="Proteomes" id="UP000887574"/>
    </source>
</evidence>
<name>A0A915CM70_9BILA</name>
<dbReference type="AlphaFoldDB" id="A0A915CM70"/>
<protein>
    <submittedName>
        <fullName evidence="2">Uncharacterized protein</fullName>
    </submittedName>
</protein>
<organism evidence="1 2">
    <name type="scientific">Ditylenchus dipsaci</name>
    <dbReference type="NCBI Taxonomy" id="166011"/>
    <lineage>
        <taxon>Eukaryota</taxon>
        <taxon>Metazoa</taxon>
        <taxon>Ecdysozoa</taxon>
        <taxon>Nematoda</taxon>
        <taxon>Chromadorea</taxon>
        <taxon>Rhabditida</taxon>
        <taxon>Tylenchina</taxon>
        <taxon>Tylenchomorpha</taxon>
        <taxon>Sphaerularioidea</taxon>
        <taxon>Anguinidae</taxon>
        <taxon>Anguininae</taxon>
        <taxon>Ditylenchus</taxon>
    </lineage>
</organism>
<reference evidence="2" key="1">
    <citation type="submission" date="2022-11" db="UniProtKB">
        <authorList>
            <consortium name="WormBaseParasite"/>
        </authorList>
    </citation>
    <scope>IDENTIFICATION</scope>
</reference>
<dbReference type="WBParaSite" id="jg10450">
    <property type="protein sequence ID" value="jg10450"/>
    <property type="gene ID" value="jg10450"/>
</dbReference>
<keyword evidence="1" id="KW-1185">Reference proteome</keyword>